<protein>
    <submittedName>
        <fullName evidence="4">Transcription repressor NadR</fullName>
    </submittedName>
</protein>
<dbReference type="SUPFAM" id="SSF46785">
    <property type="entry name" value="Winged helix' DNA-binding domain"/>
    <property type="match status" value="1"/>
</dbReference>
<evidence type="ECO:0000256" key="1">
    <source>
        <dbReference type="PIRSR" id="PIRSR037847-1"/>
    </source>
</evidence>
<dbReference type="AlphaFoldDB" id="A0A9D1E5G4"/>
<dbReference type="InterPro" id="IPR036390">
    <property type="entry name" value="WH_DNA-bd_sf"/>
</dbReference>
<dbReference type="InterPro" id="IPR035922">
    <property type="entry name" value="3H_dom_sf"/>
</dbReference>
<dbReference type="Pfam" id="PF08279">
    <property type="entry name" value="HTH_11"/>
    <property type="match status" value="1"/>
</dbReference>
<proteinExistence type="predicted"/>
<feature type="binding site" evidence="1">
    <location>
        <position position="143"/>
    </location>
    <ligand>
        <name>Ni(2+)</name>
        <dbReference type="ChEBI" id="CHEBI:49786"/>
    </ligand>
</feature>
<evidence type="ECO:0000259" key="3">
    <source>
        <dbReference type="Pfam" id="PF08279"/>
    </source>
</evidence>
<sequence length="169" mass="18833">MKVSERRKEILSLLGNSSAPIPAGLLSEKFAVSRQVIVQDIALLRANGYDIIATSRGYYIGGAIRAQRIFKCRHTLDELVEEAELIIDNGGRIDDVFVNHRVYGRISARLDLITRMHAEELHRSLVSGASKPLMSVTDGYHYHTVSADSEQSLDRIEGALRARGFLIEI</sequence>
<evidence type="ECO:0000259" key="2">
    <source>
        <dbReference type="Pfam" id="PF02829"/>
    </source>
</evidence>
<feature type="binding site" evidence="1">
    <location>
        <position position="74"/>
    </location>
    <ligand>
        <name>Ni(2+)</name>
        <dbReference type="ChEBI" id="CHEBI:49786"/>
    </ligand>
</feature>
<evidence type="ECO:0000313" key="5">
    <source>
        <dbReference type="Proteomes" id="UP000823913"/>
    </source>
</evidence>
<dbReference type="Gene3D" id="3.30.1340.20">
    <property type="entry name" value="3H domain"/>
    <property type="match status" value="1"/>
</dbReference>
<accession>A0A9D1E5G4</accession>
<feature type="domain" description="3H" evidence="2">
    <location>
        <begin position="71"/>
        <end position="166"/>
    </location>
</feature>
<dbReference type="InterPro" id="IPR026043">
    <property type="entry name" value="NadR"/>
</dbReference>
<dbReference type="EMBL" id="DVHK01000005">
    <property type="protein sequence ID" value="HIR66482.1"/>
    <property type="molecule type" value="Genomic_DNA"/>
</dbReference>
<dbReference type="PANTHER" id="PTHR40068">
    <property type="entry name" value="TRANSCRIPTION REPRESSOR NIAR-RELATED"/>
    <property type="match status" value="1"/>
</dbReference>
<dbReference type="Gene3D" id="1.10.10.10">
    <property type="entry name" value="Winged helix-like DNA-binding domain superfamily/Winged helix DNA-binding domain"/>
    <property type="match status" value="1"/>
</dbReference>
<name>A0A9D1E5G4_9FIRM</name>
<reference evidence="4" key="1">
    <citation type="submission" date="2020-10" db="EMBL/GenBank/DDBJ databases">
        <authorList>
            <person name="Gilroy R."/>
        </authorList>
    </citation>
    <scope>NUCLEOTIDE SEQUENCE</scope>
    <source>
        <strain evidence="4">ChiW16-3235</strain>
    </source>
</reference>
<dbReference type="InterPro" id="IPR036388">
    <property type="entry name" value="WH-like_DNA-bd_sf"/>
</dbReference>
<feature type="domain" description="Helix-turn-helix type 11" evidence="3">
    <location>
        <begin position="6"/>
        <end position="58"/>
    </location>
</feature>
<reference evidence="4" key="2">
    <citation type="journal article" date="2021" name="PeerJ">
        <title>Extensive microbial diversity within the chicken gut microbiome revealed by metagenomics and culture.</title>
        <authorList>
            <person name="Gilroy R."/>
            <person name="Ravi A."/>
            <person name="Getino M."/>
            <person name="Pursley I."/>
            <person name="Horton D.L."/>
            <person name="Alikhan N.F."/>
            <person name="Baker D."/>
            <person name="Gharbi K."/>
            <person name="Hall N."/>
            <person name="Watson M."/>
            <person name="Adriaenssens E.M."/>
            <person name="Foster-Nyarko E."/>
            <person name="Jarju S."/>
            <person name="Secka A."/>
            <person name="Antonio M."/>
            <person name="Oren A."/>
            <person name="Chaudhuri R.R."/>
            <person name="La Ragione R."/>
            <person name="Hildebrand F."/>
            <person name="Pallen M.J."/>
        </authorList>
    </citation>
    <scope>NUCLEOTIDE SEQUENCE</scope>
    <source>
        <strain evidence="4">ChiW16-3235</strain>
    </source>
</reference>
<dbReference type="GO" id="GO:0046872">
    <property type="term" value="F:metal ion binding"/>
    <property type="evidence" value="ECO:0007669"/>
    <property type="project" value="UniProtKB-KW"/>
</dbReference>
<dbReference type="PIRSF" id="PIRSF037847">
    <property type="entry name" value="NiaR"/>
    <property type="match status" value="1"/>
</dbReference>
<comment type="caution">
    <text evidence="4">The sequence shown here is derived from an EMBL/GenBank/DDBJ whole genome shotgun (WGS) entry which is preliminary data.</text>
</comment>
<evidence type="ECO:0000313" key="4">
    <source>
        <dbReference type="EMBL" id="HIR66482.1"/>
    </source>
</evidence>
<feature type="binding site" evidence="1">
    <location>
        <position position="141"/>
    </location>
    <ligand>
        <name>Ni(2+)</name>
        <dbReference type="ChEBI" id="CHEBI:49786"/>
    </ligand>
</feature>
<dbReference type="Pfam" id="PF02829">
    <property type="entry name" value="3H"/>
    <property type="match status" value="1"/>
</dbReference>
<dbReference type="InterPro" id="IPR004173">
    <property type="entry name" value="3H_domain"/>
</dbReference>
<feature type="binding site" evidence="1">
    <location>
        <position position="82"/>
    </location>
    <ligand>
        <name>Ni(2+)</name>
        <dbReference type="ChEBI" id="CHEBI:49786"/>
    </ligand>
</feature>
<keyword evidence="1" id="KW-0533">Nickel</keyword>
<organism evidence="4 5">
    <name type="scientific">Candidatus Coproplasma avicola</name>
    <dbReference type="NCBI Taxonomy" id="2840744"/>
    <lineage>
        <taxon>Bacteria</taxon>
        <taxon>Bacillati</taxon>
        <taxon>Bacillota</taxon>
        <taxon>Clostridia</taxon>
        <taxon>Eubacteriales</taxon>
        <taxon>Candidatus Coproplasma</taxon>
    </lineage>
</organism>
<dbReference type="PANTHER" id="PTHR40068:SF1">
    <property type="entry name" value="TRANSCRIPTION REPRESSOR NIAR-RELATED"/>
    <property type="match status" value="1"/>
</dbReference>
<dbReference type="InterPro" id="IPR013196">
    <property type="entry name" value="HTH_11"/>
</dbReference>
<keyword evidence="1" id="KW-0479">Metal-binding</keyword>
<gene>
    <name evidence="4" type="ORF">IAB94_00365</name>
</gene>
<dbReference type="SUPFAM" id="SSF75500">
    <property type="entry name" value="Putative transcriptional regulator TM1602, C-terminal domain"/>
    <property type="match status" value="1"/>
</dbReference>
<dbReference type="Proteomes" id="UP000823913">
    <property type="component" value="Unassembled WGS sequence"/>
</dbReference>